<proteinExistence type="predicted"/>
<feature type="non-terminal residue" evidence="1">
    <location>
        <position position="89"/>
    </location>
</feature>
<dbReference type="AlphaFoldDB" id="A0ABD0RAX5"/>
<feature type="non-terminal residue" evidence="1">
    <location>
        <position position="1"/>
    </location>
</feature>
<reference evidence="1 2" key="1">
    <citation type="submission" date="2024-05" db="EMBL/GenBank/DDBJ databases">
        <title>Genome sequencing and assembly of Indian major carp, Cirrhinus mrigala (Hamilton, 1822).</title>
        <authorList>
            <person name="Mohindra V."/>
            <person name="Chowdhury L.M."/>
            <person name="Lal K."/>
            <person name="Jena J.K."/>
        </authorList>
    </citation>
    <scope>NUCLEOTIDE SEQUENCE [LARGE SCALE GENOMIC DNA]</scope>
    <source>
        <strain evidence="1">CM1030</strain>
        <tissue evidence="1">Blood</tissue>
    </source>
</reference>
<organism evidence="1 2">
    <name type="scientific">Cirrhinus mrigala</name>
    <name type="common">Mrigala</name>
    <dbReference type="NCBI Taxonomy" id="683832"/>
    <lineage>
        <taxon>Eukaryota</taxon>
        <taxon>Metazoa</taxon>
        <taxon>Chordata</taxon>
        <taxon>Craniata</taxon>
        <taxon>Vertebrata</taxon>
        <taxon>Euteleostomi</taxon>
        <taxon>Actinopterygii</taxon>
        <taxon>Neopterygii</taxon>
        <taxon>Teleostei</taxon>
        <taxon>Ostariophysi</taxon>
        <taxon>Cypriniformes</taxon>
        <taxon>Cyprinidae</taxon>
        <taxon>Labeoninae</taxon>
        <taxon>Labeonini</taxon>
        <taxon>Cirrhinus</taxon>
    </lineage>
</organism>
<name>A0ABD0RAX5_CIRMR</name>
<evidence type="ECO:0000313" key="2">
    <source>
        <dbReference type="Proteomes" id="UP001529510"/>
    </source>
</evidence>
<gene>
    <name evidence="1" type="ORF">M9458_009080</name>
</gene>
<dbReference type="EMBL" id="JAMKFB020000004">
    <property type="protein sequence ID" value="KAL0195508.1"/>
    <property type="molecule type" value="Genomic_DNA"/>
</dbReference>
<sequence length="89" mass="9527">RNASISVSGTSGSSLDGYLAHHTQSAFPLAHHKDKNTFPLAHLNSSAASACPLDHTESLMSPCHPGNEESAYRLAPFITDERILMANHS</sequence>
<evidence type="ECO:0000313" key="1">
    <source>
        <dbReference type="EMBL" id="KAL0195508.1"/>
    </source>
</evidence>
<accession>A0ABD0RAX5</accession>
<protein>
    <submittedName>
        <fullName evidence="1">Uncharacterized protein</fullName>
    </submittedName>
</protein>
<keyword evidence="2" id="KW-1185">Reference proteome</keyword>
<dbReference type="Proteomes" id="UP001529510">
    <property type="component" value="Unassembled WGS sequence"/>
</dbReference>
<comment type="caution">
    <text evidence="1">The sequence shown here is derived from an EMBL/GenBank/DDBJ whole genome shotgun (WGS) entry which is preliminary data.</text>
</comment>